<comment type="caution">
    <text evidence="2">The sequence shown here is derived from an EMBL/GenBank/DDBJ whole genome shotgun (WGS) entry which is preliminary data.</text>
</comment>
<evidence type="ECO:0000256" key="1">
    <source>
        <dbReference type="SAM" id="Phobius"/>
    </source>
</evidence>
<evidence type="ECO:0000313" key="2">
    <source>
        <dbReference type="EMBL" id="PIZ96828.1"/>
    </source>
</evidence>
<accession>A0A2M7VBY5</accession>
<keyword evidence="1" id="KW-1133">Transmembrane helix</keyword>
<proteinExistence type="predicted"/>
<name>A0A2M7VBY5_9BACT</name>
<organism evidence="2 3">
    <name type="scientific">Candidatus Magasanikbacteria bacterium CG_4_10_14_0_2_um_filter_33_14</name>
    <dbReference type="NCBI Taxonomy" id="1974636"/>
    <lineage>
        <taxon>Bacteria</taxon>
        <taxon>Candidatus Magasanikiibacteriota</taxon>
    </lineage>
</organism>
<protein>
    <recommendedName>
        <fullName evidence="4">General secretion pathway GspH domain-containing protein</fullName>
    </recommendedName>
</protein>
<reference evidence="3" key="1">
    <citation type="submission" date="2017-09" db="EMBL/GenBank/DDBJ databases">
        <title>Depth-based differentiation of microbial function through sediment-hosted aquifers and enrichment of novel symbionts in the deep terrestrial subsurface.</title>
        <authorList>
            <person name="Probst A.J."/>
            <person name="Ladd B."/>
            <person name="Jarett J.K."/>
            <person name="Geller-Mcgrath D.E."/>
            <person name="Sieber C.M.K."/>
            <person name="Emerson J.B."/>
            <person name="Anantharaman K."/>
            <person name="Thomas B.C."/>
            <person name="Malmstrom R."/>
            <person name="Stieglmeier M."/>
            <person name="Klingl A."/>
            <person name="Woyke T."/>
            <person name="Ryan C.M."/>
            <person name="Banfield J.F."/>
        </authorList>
    </citation>
    <scope>NUCLEOTIDE SEQUENCE [LARGE SCALE GENOMIC DNA]</scope>
</reference>
<dbReference type="InterPro" id="IPR012902">
    <property type="entry name" value="N_methyl_site"/>
</dbReference>
<keyword evidence="1" id="KW-0812">Transmembrane</keyword>
<dbReference type="SUPFAM" id="SSF54523">
    <property type="entry name" value="Pili subunits"/>
    <property type="match status" value="1"/>
</dbReference>
<dbReference type="Proteomes" id="UP000231453">
    <property type="component" value="Unassembled WGS sequence"/>
</dbReference>
<dbReference type="EMBL" id="PFPL01000006">
    <property type="protein sequence ID" value="PIZ96828.1"/>
    <property type="molecule type" value="Genomic_DNA"/>
</dbReference>
<dbReference type="Gene3D" id="3.30.700.10">
    <property type="entry name" value="Glycoprotein, Type 4 Pilin"/>
    <property type="match status" value="1"/>
</dbReference>
<keyword evidence="1" id="KW-0472">Membrane</keyword>
<dbReference type="InterPro" id="IPR045584">
    <property type="entry name" value="Pilin-like"/>
</dbReference>
<dbReference type="AlphaFoldDB" id="A0A2M7VBY5"/>
<dbReference type="NCBIfam" id="TIGR02532">
    <property type="entry name" value="IV_pilin_GFxxxE"/>
    <property type="match status" value="1"/>
</dbReference>
<gene>
    <name evidence="2" type="ORF">COX80_00300</name>
</gene>
<sequence>MNFINYNKRGFTFLELIVVLAISGILMAAAVPVYGSFQVKLQLLDTSSDVVQALRTARGQSLVGLNDSAHGVYFDIDSSGIDSFTIYQGDSYELREVAYDLTTTLKSSLSITNSSFTLIGNDIDINFAKGGLSIPNNIGALTLAHSVTGSKNVSVNEYGKVEKN</sequence>
<evidence type="ECO:0000313" key="3">
    <source>
        <dbReference type="Proteomes" id="UP000231453"/>
    </source>
</evidence>
<feature type="transmembrane region" description="Helical" evidence="1">
    <location>
        <begin position="12"/>
        <end position="34"/>
    </location>
</feature>
<dbReference type="Pfam" id="PF07963">
    <property type="entry name" value="N_methyl"/>
    <property type="match status" value="1"/>
</dbReference>
<evidence type="ECO:0008006" key="4">
    <source>
        <dbReference type="Google" id="ProtNLM"/>
    </source>
</evidence>